<dbReference type="SUPFAM" id="SSF47203">
    <property type="entry name" value="Acyl-CoA dehydrogenase C-terminal domain-like"/>
    <property type="match status" value="1"/>
</dbReference>
<comment type="caution">
    <text evidence="1">The sequence shown here is derived from an EMBL/GenBank/DDBJ whole genome shotgun (WGS) entry which is preliminary data.</text>
</comment>
<dbReference type="OrthoDB" id="7012582at2"/>
<dbReference type="GO" id="GO:0016627">
    <property type="term" value="F:oxidoreductase activity, acting on the CH-CH group of donors"/>
    <property type="evidence" value="ECO:0007669"/>
    <property type="project" value="InterPro"/>
</dbReference>
<organism evidence="1 2">
    <name type="scientific">Pseudomonas syringae</name>
    <dbReference type="NCBI Taxonomy" id="317"/>
    <lineage>
        <taxon>Bacteria</taxon>
        <taxon>Pseudomonadati</taxon>
        <taxon>Pseudomonadota</taxon>
        <taxon>Gammaproteobacteria</taxon>
        <taxon>Pseudomonadales</taxon>
        <taxon>Pseudomonadaceae</taxon>
        <taxon>Pseudomonas</taxon>
    </lineage>
</organism>
<dbReference type="Proteomes" id="UP000036955">
    <property type="component" value="Unassembled WGS sequence"/>
</dbReference>
<evidence type="ECO:0000313" key="1">
    <source>
        <dbReference type="EMBL" id="KNH29550.1"/>
    </source>
</evidence>
<sequence>MPDGPFNRIYQLFAGNEPAEAVRLLRLELPDQTRRVFSQGYQLVPGEREVTAGQSTQADRVLASLGLDLQYLGGEQAIAADDTSLMFSVAARLGLLMRMLDMSWTHLSARRSFGVKTTRHQLIKAEFADVSSQCSLLVLQWEMRIAAQDFQDVEEDHWQITLLTNRAEKLMGGHGYLLGATHTLAYLSMMIYSLHGKTTGHYDMPRRDRVGEVV</sequence>
<proteinExistence type="predicted"/>
<evidence type="ECO:0000313" key="2">
    <source>
        <dbReference type="Proteomes" id="UP000036955"/>
    </source>
</evidence>
<dbReference type="EMBL" id="LFQK01000004">
    <property type="protein sequence ID" value="KNH29550.1"/>
    <property type="molecule type" value="Genomic_DNA"/>
</dbReference>
<dbReference type="InterPro" id="IPR036250">
    <property type="entry name" value="AcylCo_DH-like_C"/>
</dbReference>
<reference evidence="1 2" key="1">
    <citation type="submission" date="2015-06" db="EMBL/GenBank/DDBJ databases">
        <authorList>
            <person name="Hoefler B.C."/>
            <person name="Straight P.D."/>
        </authorList>
    </citation>
    <scope>NUCLEOTIDE SEQUENCE [LARGE SCALE GENOMIC DNA]</scope>
    <source>
        <strain evidence="1 2">Riq4</strain>
    </source>
</reference>
<accession>A0A0L1MM35</accession>
<dbReference type="PATRIC" id="fig|317.197.peg.3841"/>
<name>A0A0L1MM35_PSESX</name>
<gene>
    <name evidence="1" type="ORF">ACS77_02420</name>
</gene>
<evidence type="ECO:0008006" key="3">
    <source>
        <dbReference type="Google" id="ProtNLM"/>
    </source>
</evidence>
<dbReference type="AlphaFoldDB" id="A0A0L1MM35"/>
<protein>
    <recommendedName>
        <fullName evidence="3">Acyl-CoA dehydrogenase</fullName>
    </recommendedName>
</protein>